<dbReference type="EMBL" id="VSSQ01062161">
    <property type="protein sequence ID" value="MPN15400.1"/>
    <property type="molecule type" value="Genomic_DNA"/>
</dbReference>
<comment type="caution">
    <text evidence="1">The sequence shown here is derived from an EMBL/GenBank/DDBJ whole genome shotgun (WGS) entry which is preliminary data.</text>
</comment>
<evidence type="ECO:0000313" key="1">
    <source>
        <dbReference type="EMBL" id="MPN15400.1"/>
    </source>
</evidence>
<reference evidence="1" key="1">
    <citation type="submission" date="2019-08" db="EMBL/GenBank/DDBJ databases">
        <authorList>
            <person name="Kucharzyk K."/>
            <person name="Murdoch R.W."/>
            <person name="Higgins S."/>
            <person name="Loffler F."/>
        </authorList>
    </citation>
    <scope>NUCLEOTIDE SEQUENCE</scope>
</reference>
<proteinExistence type="predicted"/>
<gene>
    <name evidence="1" type="ORF">SDC9_162732</name>
</gene>
<name>A0A645FN81_9ZZZZ</name>
<organism evidence="1">
    <name type="scientific">bioreactor metagenome</name>
    <dbReference type="NCBI Taxonomy" id="1076179"/>
    <lineage>
        <taxon>unclassified sequences</taxon>
        <taxon>metagenomes</taxon>
        <taxon>ecological metagenomes</taxon>
    </lineage>
</organism>
<dbReference type="AlphaFoldDB" id="A0A645FN81"/>
<accession>A0A645FN81</accession>
<protein>
    <submittedName>
        <fullName evidence="1">Uncharacterized protein</fullName>
    </submittedName>
</protein>
<sequence length="146" mass="15029">MIGGLVHVGGGGHMGDGRLGKLQVACRPGMHVFAIGLAAAAVQAHELDAQLVPEQRVAGMVQYGTGIEQAVGGRQRAPRLGEADDQPLFPVAVAFAAQDPGFGSDVGRQVDFAGAGDGRQQEQAAQGQVAEGVHGSDLRIRGRAWL</sequence>